<dbReference type="InterPro" id="IPR003280">
    <property type="entry name" value="2pore_dom_K_chnl"/>
</dbReference>
<keyword evidence="11" id="KW-0732">Signal</keyword>
<dbReference type="VEuPathDB" id="VectorBase:ACON2_034937"/>
<evidence type="ECO:0000256" key="6">
    <source>
        <dbReference type="ARBA" id="ARBA00023136"/>
    </source>
</evidence>
<evidence type="ECO:0000256" key="9">
    <source>
        <dbReference type="SAM" id="MobiDB-lite"/>
    </source>
</evidence>
<keyword evidence="3 8" id="KW-0812">Transmembrane</keyword>
<dbReference type="PRINTS" id="PR01333">
    <property type="entry name" value="2POREKCHANEL"/>
</dbReference>
<protein>
    <recommendedName>
        <fullName evidence="12">Potassium channel domain-containing protein</fullName>
    </recommendedName>
</protein>
<evidence type="ECO:0000256" key="4">
    <source>
        <dbReference type="ARBA" id="ARBA00022989"/>
    </source>
</evidence>
<keyword evidence="4 10" id="KW-1133">Transmembrane helix</keyword>
<dbReference type="Pfam" id="PF07885">
    <property type="entry name" value="Ion_trans_2"/>
    <property type="match status" value="2"/>
</dbReference>
<proteinExistence type="inferred from homology"/>
<dbReference type="AlphaFoldDB" id="A0A8W7PT74"/>
<dbReference type="GO" id="GO:0015271">
    <property type="term" value="F:outward rectifier potassium channel activity"/>
    <property type="evidence" value="ECO:0007669"/>
    <property type="project" value="TreeGrafter"/>
</dbReference>
<dbReference type="GO" id="GO:0005886">
    <property type="term" value="C:plasma membrane"/>
    <property type="evidence" value="ECO:0007669"/>
    <property type="project" value="TreeGrafter"/>
</dbReference>
<dbReference type="PANTHER" id="PTHR11003:SF257">
    <property type="entry name" value="POTASSIUM CHANNEL DOMAIN-CONTAINING PROTEIN"/>
    <property type="match status" value="1"/>
</dbReference>
<dbReference type="GO" id="GO:0030322">
    <property type="term" value="P:stabilization of membrane potential"/>
    <property type="evidence" value="ECO:0007669"/>
    <property type="project" value="TreeGrafter"/>
</dbReference>
<evidence type="ECO:0000256" key="2">
    <source>
        <dbReference type="ARBA" id="ARBA00022448"/>
    </source>
</evidence>
<feature type="transmembrane region" description="Helical" evidence="10">
    <location>
        <begin position="350"/>
        <end position="372"/>
    </location>
</feature>
<feature type="signal peptide" evidence="11">
    <location>
        <begin position="1"/>
        <end position="22"/>
    </location>
</feature>
<name>A0A8W7PT74_ANOCL</name>
<feature type="transmembrane region" description="Helical" evidence="10">
    <location>
        <begin position="164"/>
        <end position="192"/>
    </location>
</feature>
<keyword evidence="5 8" id="KW-0406">Ion transport</keyword>
<keyword evidence="6 10" id="KW-0472">Membrane</keyword>
<evidence type="ECO:0000256" key="1">
    <source>
        <dbReference type="ARBA" id="ARBA00004141"/>
    </source>
</evidence>
<feature type="region of interest" description="Disordered" evidence="9">
    <location>
        <begin position="406"/>
        <end position="439"/>
    </location>
</feature>
<dbReference type="PANTHER" id="PTHR11003">
    <property type="entry name" value="POTASSIUM CHANNEL, SUBFAMILY K"/>
    <property type="match status" value="1"/>
</dbReference>
<reference evidence="13" key="1">
    <citation type="submission" date="2022-08" db="UniProtKB">
        <authorList>
            <consortium name="EnsemblMetazoa"/>
        </authorList>
    </citation>
    <scope>IDENTIFICATION</scope>
</reference>
<feature type="domain" description="Potassium channel" evidence="12">
    <location>
        <begin position="315"/>
        <end position="371"/>
    </location>
</feature>
<dbReference type="InterPro" id="IPR013099">
    <property type="entry name" value="K_chnl_dom"/>
</dbReference>
<evidence type="ECO:0000256" key="5">
    <source>
        <dbReference type="ARBA" id="ARBA00023065"/>
    </source>
</evidence>
<dbReference type="GO" id="GO:0022841">
    <property type="term" value="F:potassium ion leak channel activity"/>
    <property type="evidence" value="ECO:0007669"/>
    <property type="project" value="TreeGrafter"/>
</dbReference>
<comment type="subcellular location">
    <subcellularLocation>
        <location evidence="1">Membrane</location>
        <topology evidence="1">Multi-pass membrane protein</topology>
    </subcellularLocation>
</comment>
<feature type="transmembrane region" description="Helical" evidence="10">
    <location>
        <begin position="549"/>
        <end position="569"/>
    </location>
</feature>
<evidence type="ECO:0000256" key="10">
    <source>
        <dbReference type="SAM" id="Phobius"/>
    </source>
</evidence>
<accession>A0A8W7PT74</accession>
<feature type="transmembrane region" description="Helical" evidence="10">
    <location>
        <begin position="520"/>
        <end position="537"/>
    </location>
</feature>
<dbReference type="Gene3D" id="1.10.287.70">
    <property type="match status" value="1"/>
</dbReference>
<feature type="domain" description="Potassium channel" evidence="12">
    <location>
        <begin position="499"/>
        <end position="570"/>
    </location>
</feature>
<dbReference type="SUPFAM" id="SSF81324">
    <property type="entry name" value="Voltage-gated potassium channels"/>
    <property type="match status" value="2"/>
</dbReference>
<evidence type="ECO:0000313" key="13">
    <source>
        <dbReference type="EnsemblMetazoa" id="ACOM037278-PA.1"/>
    </source>
</evidence>
<dbReference type="EnsemblMetazoa" id="ACOM037278-RA">
    <property type="protein sequence ID" value="ACOM037278-PA.1"/>
    <property type="gene ID" value="ACOM037278"/>
</dbReference>
<evidence type="ECO:0000256" key="3">
    <source>
        <dbReference type="ARBA" id="ARBA00022692"/>
    </source>
</evidence>
<feature type="chain" id="PRO_5036483758" description="Potassium channel domain-containing protein" evidence="11">
    <location>
        <begin position="23"/>
        <end position="718"/>
    </location>
</feature>
<evidence type="ECO:0000259" key="12">
    <source>
        <dbReference type="Pfam" id="PF07885"/>
    </source>
</evidence>
<comment type="similarity">
    <text evidence="8">Belongs to the two pore domain potassium channel (TC 1.A.1.8) family.</text>
</comment>
<evidence type="ECO:0000256" key="7">
    <source>
        <dbReference type="ARBA" id="ARBA00023303"/>
    </source>
</evidence>
<feature type="transmembrane region" description="Helical" evidence="10">
    <location>
        <begin position="487"/>
        <end position="508"/>
    </location>
</feature>
<organism evidence="13">
    <name type="scientific">Anopheles coluzzii</name>
    <name type="common">African malaria mosquito</name>
    <dbReference type="NCBI Taxonomy" id="1518534"/>
    <lineage>
        <taxon>Eukaryota</taxon>
        <taxon>Metazoa</taxon>
        <taxon>Ecdysozoa</taxon>
        <taxon>Arthropoda</taxon>
        <taxon>Hexapoda</taxon>
        <taxon>Insecta</taxon>
        <taxon>Pterygota</taxon>
        <taxon>Neoptera</taxon>
        <taxon>Endopterygota</taxon>
        <taxon>Diptera</taxon>
        <taxon>Nematocera</taxon>
        <taxon>Culicoidea</taxon>
        <taxon>Culicidae</taxon>
        <taxon>Anophelinae</taxon>
        <taxon>Anopheles</taxon>
    </lineage>
</organism>
<evidence type="ECO:0000256" key="8">
    <source>
        <dbReference type="RuleBase" id="RU003857"/>
    </source>
</evidence>
<evidence type="ECO:0000256" key="11">
    <source>
        <dbReference type="SAM" id="SignalP"/>
    </source>
</evidence>
<sequence length="718" mass="78392">LVHRLLVCVLLFFGLFIREQQGSDQRKVQWQADTLFNQGLSVCAVKKGIRTNNRRSAVVQSSVPYPFSYPASVVPARDALTMSIAAMHEKDGHDHYRYDTYAPLMKSATLKGVKAVHCTSETATVLKGGTHTTMTKHSTTIHSKDGTAKARCCTCCAGRGSSTFWAALLTNIGVCTLLLAYTLLGSFIFLAIEGGASQMQQRTLASTNRHQKQLPVNNNNHHGRHDTANLTFPQLILLEAVEARQKTVENIWDITVSLNILYRENWTRLASMEIARFQEQFVNRLLEEMTQINNMQHAGAPGAAGHELAGHGPDNNWTFARAFLYSLTILTTIGYGSVAPRTVLGRMITLAYAVLGIPLTLVYLSSTGGMLAKVARGVFSRVLCCCLCSNCGYCCYDEKRMEEKEKRMKRKRQQMELQQQQQASRPEPYYVRSGSLQNSVNSPEKQLTMLGTAAAAAAMTSATTPDHDSTAGSSDSESRASMHGLSILAPILLCVAMMSIYIVVGALTLFRLESLPLSDGVYFCFMALSTIGFGTLAPGTRRESTATTWFCSGYIMAGMALTAMCFNVLHDEILHRLRHMNTNLYQRNPTEETLITGTPTSVIFAQEPDLGQLHLQHDCHSVHHTVGHELIPIVTMAPNGPGPGLSSELLDRATSLSDVGPVGVGQPMMMPAPGEQTVPHGLGMASSGIGSMMTSNLNTGVYTLPEESEHESEECPAM</sequence>
<keyword evidence="7 8" id="KW-0407">Ion channel</keyword>
<keyword evidence="2 8" id="KW-0813">Transport</keyword>
<dbReference type="Proteomes" id="UP000075882">
    <property type="component" value="Unassembled WGS sequence"/>
</dbReference>